<evidence type="ECO:0000256" key="1">
    <source>
        <dbReference type="ARBA" id="ARBA00022630"/>
    </source>
</evidence>
<evidence type="ECO:0000313" key="4">
    <source>
        <dbReference type="EMBL" id="BDQ37295.1"/>
    </source>
</evidence>
<gene>
    <name evidence="4" type="ORF">SYK_16550</name>
</gene>
<organism evidence="4 5">
    <name type="scientific">Pseudodesulfovibrio nedwellii</name>
    <dbReference type="NCBI Taxonomy" id="2973072"/>
    <lineage>
        <taxon>Bacteria</taxon>
        <taxon>Pseudomonadati</taxon>
        <taxon>Thermodesulfobacteriota</taxon>
        <taxon>Desulfovibrionia</taxon>
        <taxon>Desulfovibrionales</taxon>
        <taxon>Desulfovibrionaceae</taxon>
    </lineage>
</organism>
<dbReference type="Gene3D" id="3.40.50.360">
    <property type="match status" value="1"/>
</dbReference>
<reference evidence="4 5" key="1">
    <citation type="submission" date="2022-08" db="EMBL/GenBank/DDBJ databases">
        <title>Genome Sequence of the sulphate-reducing bacterium, Pseudodesulfovibrio sp. SYK.</title>
        <authorList>
            <person name="Kondo R."/>
            <person name="Kataoka T."/>
        </authorList>
    </citation>
    <scope>NUCLEOTIDE SEQUENCE [LARGE SCALE GENOMIC DNA]</scope>
    <source>
        <strain evidence="4 5">SYK</strain>
    </source>
</reference>
<name>A0ABN6S4G8_9BACT</name>
<keyword evidence="2" id="KW-0288">FMN</keyword>
<accession>A0ABN6S4G8</accession>
<sequence length="201" mass="22630">MTKSVIYACSHRRGGNSDRTATLLAQGVAEAGGEANVLYIRNHSVMACLACDYCAKAKFKQGMARCVLGQQDDAYELFEPMLTARTVFFTSPIYFYHLPSLFKTWIDRSQQFWAAKQLGEPWVADLPKRTAHVVLHAGRPAGDKLFEGAQVTLKYFLNNFNFTLAEPLIFRGIDEQNDMEAHPDFEQQIIELGRTAWASAQ</sequence>
<dbReference type="EMBL" id="AP026709">
    <property type="protein sequence ID" value="BDQ37295.1"/>
    <property type="molecule type" value="Genomic_DNA"/>
</dbReference>
<dbReference type="InterPro" id="IPR051796">
    <property type="entry name" value="ISF_SsuE-like"/>
</dbReference>
<feature type="domain" description="NADPH-dependent FMN reductase-like" evidence="3">
    <location>
        <begin position="5"/>
        <end position="117"/>
    </location>
</feature>
<evidence type="ECO:0000313" key="5">
    <source>
        <dbReference type="Proteomes" id="UP001317742"/>
    </source>
</evidence>
<dbReference type="SUPFAM" id="SSF52218">
    <property type="entry name" value="Flavoproteins"/>
    <property type="match status" value="1"/>
</dbReference>
<dbReference type="InterPro" id="IPR005025">
    <property type="entry name" value="FMN_Rdtase-like_dom"/>
</dbReference>
<dbReference type="PANTHER" id="PTHR43278">
    <property type="entry name" value="NAD(P)H-DEPENDENT FMN-CONTAINING OXIDOREDUCTASE YWQN-RELATED"/>
    <property type="match status" value="1"/>
</dbReference>
<keyword evidence="1" id="KW-0285">Flavoprotein</keyword>
<dbReference type="Proteomes" id="UP001317742">
    <property type="component" value="Chromosome"/>
</dbReference>
<evidence type="ECO:0000256" key="2">
    <source>
        <dbReference type="ARBA" id="ARBA00022643"/>
    </source>
</evidence>
<dbReference type="InterPro" id="IPR029039">
    <property type="entry name" value="Flavoprotein-like_sf"/>
</dbReference>
<protein>
    <submittedName>
        <fullName evidence="4">Flavodoxin</fullName>
    </submittedName>
</protein>
<dbReference type="Pfam" id="PF03358">
    <property type="entry name" value="FMN_red"/>
    <property type="match status" value="1"/>
</dbReference>
<dbReference type="PANTHER" id="PTHR43278:SF2">
    <property type="entry name" value="IRON-SULFUR FLAVOPROTEIN"/>
    <property type="match status" value="1"/>
</dbReference>
<proteinExistence type="predicted"/>
<evidence type="ECO:0000259" key="3">
    <source>
        <dbReference type="Pfam" id="PF03358"/>
    </source>
</evidence>
<keyword evidence="5" id="KW-1185">Reference proteome</keyword>
<dbReference type="RefSeq" id="WP_281763148.1">
    <property type="nucleotide sequence ID" value="NZ_AP026709.1"/>
</dbReference>